<dbReference type="Proteomes" id="UP000501705">
    <property type="component" value="Chromosome"/>
</dbReference>
<feature type="domain" description="SMP-30/Gluconolactonase/LRE-like region" evidence="2">
    <location>
        <begin position="148"/>
        <end position="265"/>
    </location>
</feature>
<gene>
    <name evidence="3" type="ORF">F5X71_28140</name>
</gene>
<accession>A0A6G9XXJ3</accession>
<dbReference type="InterPro" id="IPR011042">
    <property type="entry name" value="6-blade_b-propeller_TolB-like"/>
</dbReference>
<protein>
    <recommendedName>
        <fullName evidence="2">SMP-30/Gluconolactonase/LRE-like region domain-containing protein</fullName>
    </recommendedName>
</protein>
<dbReference type="PANTHER" id="PTHR10426:SF136">
    <property type="entry name" value="PROTEIN STRICTOSIDINE SYNTHASE-LIKE 9-LIKE"/>
    <property type="match status" value="1"/>
</dbReference>
<sequence length="323" mass="33302">MALRLASTGIRAVVFALAAGLLSAVPTATAAPAAPASAQCTDGWQATTLVDGVGNLENLDADGAGGYYVTGIVDGFLGHVDSAGRFEKLLTGLDLPAGVRVAGPYVYFLTGDGLTAAPGTLQRYEIATGAVTVLLTGLNGPNGLLLLPDGDLLFSTIGVRGPQTGIGRYRPATGEYTRTWSSLPLTNGLALAPDGRSIYTDNLTMRIFRIPLDAPESPVVIAGIPNLVTLPDDMEATRSGALFVADHAFGAINMMDTRTGTACAIITGLIKPGPTRNPPDGTTSVRIAPDGDAWALYITAMDGTLRRLRPPADIDLTPATSAL</sequence>
<evidence type="ECO:0000313" key="4">
    <source>
        <dbReference type="Proteomes" id="UP000501705"/>
    </source>
</evidence>
<evidence type="ECO:0000256" key="1">
    <source>
        <dbReference type="SAM" id="SignalP"/>
    </source>
</evidence>
<dbReference type="Gene3D" id="2.120.10.30">
    <property type="entry name" value="TolB, C-terminal domain"/>
    <property type="match status" value="1"/>
</dbReference>
<evidence type="ECO:0000313" key="3">
    <source>
        <dbReference type="EMBL" id="QIS05665.1"/>
    </source>
</evidence>
<dbReference type="GO" id="GO:0016787">
    <property type="term" value="F:hydrolase activity"/>
    <property type="evidence" value="ECO:0007669"/>
    <property type="project" value="TreeGrafter"/>
</dbReference>
<dbReference type="InterPro" id="IPR013658">
    <property type="entry name" value="SGL"/>
</dbReference>
<dbReference type="PANTHER" id="PTHR10426">
    <property type="entry name" value="STRICTOSIDINE SYNTHASE-RELATED"/>
    <property type="match status" value="1"/>
</dbReference>
<dbReference type="GO" id="GO:0012505">
    <property type="term" value="C:endomembrane system"/>
    <property type="evidence" value="ECO:0007669"/>
    <property type="project" value="TreeGrafter"/>
</dbReference>
<dbReference type="RefSeq" id="WP_167464735.1">
    <property type="nucleotide sequence ID" value="NZ_CP046171.1"/>
</dbReference>
<reference evidence="3 4" key="1">
    <citation type="journal article" date="2019" name="ACS Chem. Biol.">
        <title>Identification and Mobilization of a Cryptic Antibiotic Biosynthesis Gene Locus from a Human-Pathogenic Nocardia Isolate.</title>
        <authorList>
            <person name="Herisse M."/>
            <person name="Ishida K."/>
            <person name="Porter J.L."/>
            <person name="Howden B."/>
            <person name="Hertweck C."/>
            <person name="Stinear T.P."/>
            <person name="Pidot S.J."/>
        </authorList>
    </citation>
    <scope>NUCLEOTIDE SEQUENCE [LARGE SCALE GENOMIC DNA]</scope>
    <source>
        <strain evidence="3 4">AUSMDU00024985</strain>
    </source>
</reference>
<dbReference type="Pfam" id="PF08450">
    <property type="entry name" value="SGL"/>
    <property type="match status" value="1"/>
</dbReference>
<name>A0A6G9XXJ3_NOCBR</name>
<proteinExistence type="predicted"/>
<dbReference type="SUPFAM" id="SSF63829">
    <property type="entry name" value="Calcium-dependent phosphotriesterase"/>
    <property type="match status" value="1"/>
</dbReference>
<organism evidence="3 4">
    <name type="scientific">Nocardia brasiliensis</name>
    <dbReference type="NCBI Taxonomy" id="37326"/>
    <lineage>
        <taxon>Bacteria</taxon>
        <taxon>Bacillati</taxon>
        <taxon>Actinomycetota</taxon>
        <taxon>Actinomycetes</taxon>
        <taxon>Mycobacteriales</taxon>
        <taxon>Nocardiaceae</taxon>
        <taxon>Nocardia</taxon>
    </lineage>
</organism>
<dbReference type="EMBL" id="CP046171">
    <property type="protein sequence ID" value="QIS05665.1"/>
    <property type="molecule type" value="Genomic_DNA"/>
</dbReference>
<feature type="signal peptide" evidence="1">
    <location>
        <begin position="1"/>
        <end position="30"/>
    </location>
</feature>
<keyword evidence="1" id="KW-0732">Signal</keyword>
<evidence type="ECO:0000259" key="2">
    <source>
        <dbReference type="Pfam" id="PF08450"/>
    </source>
</evidence>
<feature type="chain" id="PRO_5026221492" description="SMP-30/Gluconolactonase/LRE-like region domain-containing protein" evidence="1">
    <location>
        <begin position="31"/>
        <end position="323"/>
    </location>
</feature>
<dbReference type="AlphaFoldDB" id="A0A6G9XXJ3"/>